<evidence type="ECO:0000313" key="1">
    <source>
        <dbReference type="EMBL" id="MDT0345981.1"/>
    </source>
</evidence>
<accession>A0ABU2MWF3</accession>
<gene>
    <name evidence="1" type="ORF">RM590_25825</name>
</gene>
<protein>
    <submittedName>
        <fullName evidence="1">DinB family protein</fullName>
    </submittedName>
</protein>
<reference evidence="2" key="1">
    <citation type="submission" date="2023-07" db="EMBL/GenBank/DDBJ databases">
        <title>30 novel species of actinomycetes from the DSMZ collection.</title>
        <authorList>
            <person name="Nouioui I."/>
        </authorList>
    </citation>
    <scope>NUCLEOTIDE SEQUENCE [LARGE SCALE GENOMIC DNA]</scope>
    <source>
        <strain evidence="2">DSM 44938</strain>
    </source>
</reference>
<name>A0ABU2MWF3_9ACTN</name>
<dbReference type="InterPro" id="IPR034660">
    <property type="entry name" value="DinB/YfiT-like"/>
</dbReference>
<sequence length="173" mass="19442">MITEPPKTLGDPKDLLTAYLDYYRAVILEKLAGLDEDELRGSRLPTGWTPLQLVWHLAHVERRWLVWGLLGENVPDPWGDRGPDERWAVPEGMTAAEVFARFEEQCARSREIVAGAELTDVPPASSKRFEEGTPLPALSWILFHLLQEYARHAGHLDIVRELADGTVPEQPGA</sequence>
<comment type="caution">
    <text evidence="1">The sequence shown here is derived from an EMBL/GenBank/DDBJ whole genome shotgun (WGS) entry which is preliminary data.</text>
</comment>
<dbReference type="EMBL" id="JAVREL010000017">
    <property type="protein sequence ID" value="MDT0345981.1"/>
    <property type="molecule type" value="Genomic_DNA"/>
</dbReference>
<organism evidence="1 2">
    <name type="scientific">Streptomyces litchfieldiae</name>
    <dbReference type="NCBI Taxonomy" id="3075543"/>
    <lineage>
        <taxon>Bacteria</taxon>
        <taxon>Bacillati</taxon>
        <taxon>Actinomycetota</taxon>
        <taxon>Actinomycetes</taxon>
        <taxon>Kitasatosporales</taxon>
        <taxon>Streptomycetaceae</taxon>
        <taxon>Streptomyces</taxon>
    </lineage>
</organism>
<dbReference type="InterPro" id="IPR007061">
    <property type="entry name" value="MST-like"/>
</dbReference>
<dbReference type="Proteomes" id="UP001183246">
    <property type="component" value="Unassembled WGS sequence"/>
</dbReference>
<proteinExistence type="predicted"/>
<dbReference type="Pfam" id="PF04978">
    <property type="entry name" value="MST"/>
    <property type="match status" value="1"/>
</dbReference>
<dbReference type="SUPFAM" id="SSF109854">
    <property type="entry name" value="DinB/YfiT-like putative metalloenzymes"/>
    <property type="match status" value="1"/>
</dbReference>
<dbReference type="RefSeq" id="WP_311707116.1">
    <property type="nucleotide sequence ID" value="NZ_JAVREL010000017.1"/>
</dbReference>
<keyword evidence="2" id="KW-1185">Reference proteome</keyword>
<dbReference type="Gene3D" id="1.20.120.450">
    <property type="entry name" value="dinb family like domain"/>
    <property type="match status" value="1"/>
</dbReference>
<evidence type="ECO:0000313" key="2">
    <source>
        <dbReference type="Proteomes" id="UP001183246"/>
    </source>
</evidence>